<dbReference type="EMBL" id="BSYO01000052">
    <property type="protein sequence ID" value="GMH32007.1"/>
    <property type="molecule type" value="Genomic_DNA"/>
</dbReference>
<feature type="region of interest" description="Disordered" evidence="1">
    <location>
        <begin position="59"/>
        <end position="83"/>
    </location>
</feature>
<protein>
    <submittedName>
        <fullName evidence="2">Uncharacterized protein</fullName>
    </submittedName>
</protein>
<gene>
    <name evidence="2" type="ORF">Nepgr_033851</name>
</gene>
<organism evidence="2 3">
    <name type="scientific">Nepenthes gracilis</name>
    <name type="common">Slender pitcher plant</name>
    <dbReference type="NCBI Taxonomy" id="150966"/>
    <lineage>
        <taxon>Eukaryota</taxon>
        <taxon>Viridiplantae</taxon>
        <taxon>Streptophyta</taxon>
        <taxon>Embryophyta</taxon>
        <taxon>Tracheophyta</taxon>
        <taxon>Spermatophyta</taxon>
        <taxon>Magnoliopsida</taxon>
        <taxon>eudicotyledons</taxon>
        <taxon>Gunneridae</taxon>
        <taxon>Pentapetalae</taxon>
        <taxon>Caryophyllales</taxon>
        <taxon>Nepenthaceae</taxon>
        <taxon>Nepenthes</taxon>
    </lineage>
</organism>
<accession>A0AAD3Y6Y5</accession>
<sequence length="563" mass="61410">MCVEVERGNPLPPKIWLLTGAAELALSVEVEVIYHSKHARNSTGVQYTQEHLPMNRDIGADRKGAASSGSRPDISGLGDGPNEMVSSDAPSISIAVSPPSMPESGTGVVVASLKEVESNELDVREADFAEQSALEPEFSGGVEEISFKKPRPALAEKSIAVSGLLKQDCCDAPGVEDDPIQLHSGVADDRDEVVSGLNLSVVMDPEITPDSISRIARKYGLKSKSDGQASPRLVDHLDYNHPIVSSGEFVDVAPNHPIVNQSPLSVSDVVVPDEKDPLYLARQQLMESDGSRQLFQATPTEHTNLVKFEAATDWCITADAVMNLWANALLCGSSDGMLPVYCVCSCSVRTDWMAYLAGLCMLPGGCALPFRTWFCRNGNMMTWIELSRLCTLSARYCRNGFWPASFSFANRLVQGYMPEWTVNSTSFRGMLEADWKVALPGAMLPSCLNRCCCEVLLVHVMDDSQKAPCPLFCPLCLCFGAGVGWAILNTNLNGSCELDAEPAKWNLVLLYYKHRLVWGVGHPRAAAEKHQLFLMEEAKMMLLVSELEHPTVPCAVCLWRATV</sequence>
<proteinExistence type="predicted"/>
<dbReference type="Proteomes" id="UP001279734">
    <property type="component" value="Unassembled WGS sequence"/>
</dbReference>
<comment type="caution">
    <text evidence="2">The sequence shown here is derived from an EMBL/GenBank/DDBJ whole genome shotgun (WGS) entry which is preliminary data.</text>
</comment>
<evidence type="ECO:0000313" key="3">
    <source>
        <dbReference type="Proteomes" id="UP001279734"/>
    </source>
</evidence>
<reference evidence="2" key="1">
    <citation type="submission" date="2023-05" db="EMBL/GenBank/DDBJ databases">
        <title>Nepenthes gracilis genome sequencing.</title>
        <authorList>
            <person name="Fukushima K."/>
        </authorList>
    </citation>
    <scope>NUCLEOTIDE SEQUENCE</scope>
    <source>
        <strain evidence="2">SING2019-196</strain>
    </source>
</reference>
<evidence type="ECO:0000313" key="2">
    <source>
        <dbReference type="EMBL" id="GMH32007.1"/>
    </source>
</evidence>
<keyword evidence="3" id="KW-1185">Reference proteome</keyword>
<evidence type="ECO:0000256" key="1">
    <source>
        <dbReference type="SAM" id="MobiDB-lite"/>
    </source>
</evidence>
<dbReference type="AlphaFoldDB" id="A0AAD3Y6Y5"/>
<name>A0AAD3Y6Y5_NEPGR</name>